<dbReference type="AlphaFoldDB" id="A0A9D1S4T6"/>
<proteinExistence type="predicted"/>
<keyword evidence="1" id="KW-0812">Transmembrane</keyword>
<evidence type="ECO:0000313" key="2">
    <source>
        <dbReference type="EMBL" id="HIU46985.1"/>
    </source>
</evidence>
<gene>
    <name evidence="2" type="ORF">IAC59_06970</name>
</gene>
<protein>
    <submittedName>
        <fullName evidence="2">Uncharacterized protein</fullName>
    </submittedName>
</protein>
<dbReference type="EMBL" id="DVNK01000041">
    <property type="protein sequence ID" value="HIU46985.1"/>
    <property type="molecule type" value="Genomic_DNA"/>
</dbReference>
<accession>A0A9D1S4T6</accession>
<keyword evidence="1" id="KW-0472">Membrane</keyword>
<organism evidence="2 3">
    <name type="scientific">Candidatus Fimadaptatus faecigallinarum</name>
    <dbReference type="NCBI Taxonomy" id="2840814"/>
    <lineage>
        <taxon>Bacteria</taxon>
        <taxon>Bacillati</taxon>
        <taxon>Bacillota</taxon>
        <taxon>Clostridia</taxon>
        <taxon>Eubacteriales</taxon>
        <taxon>Candidatus Fimadaptatus</taxon>
    </lineage>
</organism>
<feature type="transmembrane region" description="Helical" evidence="1">
    <location>
        <begin position="17"/>
        <end position="36"/>
    </location>
</feature>
<feature type="transmembrane region" description="Helical" evidence="1">
    <location>
        <begin position="42"/>
        <end position="61"/>
    </location>
</feature>
<dbReference type="Proteomes" id="UP000824123">
    <property type="component" value="Unassembled WGS sequence"/>
</dbReference>
<keyword evidence="1" id="KW-1133">Transmembrane helix</keyword>
<sequence>MYSSEDTTVNNARIKKIVTVLAVALVLGIAALVPTLIFRVQWATDVVSCVFGAFIIFFWSMKLTPLIRYRRFLREIGNGMSRVMVAEFVGFSPDISTHDGVDAHVFEMSEGPKEKGEDLRTFYWDDSKPAPEIQPGEMLRITSHGAFIIDWERA</sequence>
<reference evidence="2" key="1">
    <citation type="submission" date="2020-10" db="EMBL/GenBank/DDBJ databases">
        <authorList>
            <person name="Gilroy R."/>
        </authorList>
    </citation>
    <scope>NUCLEOTIDE SEQUENCE</scope>
    <source>
        <strain evidence="2">ChiSxjej2B14-8506</strain>
    </source>
</reference>
<evidence type="ECO:0000256" key="1">
    <source>
        <dbReference type="SAM" id="Phobius"/>
    </source>
</evidence>
<comment type="caution">
    <text evidence="2">The sequence shown here is derived from an EMBL/GenBank/DDBJ whole genome shotgun (WGS) entry which is preliminary data.</text>
</comment>
<reference evidence="2" key="2">
    <citation type="journal article" date="2021" name="PeerJ">
        <title>Extensive microbial diversity within the chicken gut microbiome revealed by metagenomics and culture.</title>
        <authorList>
            <person name="Gilroy R."/>
            <person name="Ravi A."/>
            <person name="Getino M."/>
            <person name="Pursley I."/>
            <person name="Horton D.L."/>
            <person name="Alikhan N.F."/>
            <person name="Baker D."/>
            <person name="Gharbi K."/>
            <person name="Hall N."/>
            <person name="Watson M."/>
            <person name="Adriaenssens E.M."/>
            <person name="Foster-Nyarko E."/>
            <person name="Jarju S."/>
            <person name="Secka A."/>
            <person name="Antonio M."/>
            <person name="Oren A."/>
            <person name="Chaudhuri R.R."/>
            <person name="La Ragione R."/>
            <person name="Hildebrand F."/>
            <person name="Pallen M.J."/>
        </authorList>
    </citation>
    <scope>NUCLEOTIDE SEQUENCE</scope>
    <source>
        <strain evidence="2">ChiSxjej2B14-8506</strain>
    </source>
</reference>
<evidence type="ECO:0000313" key="3">
    <source>
        <dbReference type="Proteomes" id="UP000824123"/>
    </source>
</evidence>
<name>A0A9D1S4T6_9FIRM</name>